<name>A0A383BG56_9ZZZZ</name>
<organism evidence="1">
    <name type="scientific">marine metagenome</name>
    <dbReference type="NCBI Taxonomy" id="408172"/>
    <lineage>
        <taxon>unclassified sequences</taxon>
        <taxon>metagenomes</taxon>
        <taxon>ecological metagenomes</taxon>
    </lineage>
</organism>
<dbReference type="AlphaFoldDB" id="A0A383BG56"/>
<reference evidence="1" key="1">
    <citation type="submission" date="2018-05" db="EMBL/GenBank/DDBJ databases">
        <authorList>
            <person name="Lanie J.A."/>
            <person name="Ng W.-L."/>
            <person name="Kazmierczak K.M."/>
            <person name="Andrzejewski T.M."/>
            <person name="Davidsen T.M."/>
            <person name="Wayne K.J."/>
            <person name="Tettelin H."/>
            <person name="Glass J.I."/>
            <person name="Rusch D."/>
            <person name="Podicherti R."/>
            <person name="Tsui H.-C.T."/>
            <person name="Winkler M.E."/>
        </authorList>
    </citation>
    <scope>NUCLEOTIDE SEQUENCE</scope>
</reference>
<protein>
    <submittedName>
        <fullName evidence="1">Uncharacterized protein</fullName>
    </submittedName>
</protein>
<gene>
    <name evidence="1" type="ORF">METZ01_LOCUS472020</name>
</gene>
<feature type="non-terminal residue" evidence="1">
    <location>
        <position position="1"/>
    </location>
</feature>
<evidence type="ECO:0000313" key="1">
    <source>
        <dbReference type="EMBL" id="SVE19166.1"/>
    </source>
</evidence>
<accession>A0A383BG56</accession>
<proteinExistence type="predicted"/>
<dbReference type="EMBL" id="UINC01200328">
    <property type="protein sequence ID" value="SVE19166.1"/>
    <property type="molecule type" value="Genomic_DNA"/>
</dbReference>
<sequence length="65" mass="7789">KRKKLSKKSAIQNYLKGKKFKKLQEIFKFKGKTISRIEQICTEVKKKRLLQGLKSLKLMKKTHRK</sequence>